<reference evidence="1" key="1">
    <citation type="journal article" date="1993" name="Mol. Microbiol.">
        <title>Use of an ordered cosmid library to deduce the genomic organization of Mycobacterium leprae.</title>
        <authorList>
            <person name="Eiglmeier K."/>
            <person name="Honore N."/>
            <person name="Woods S.A."/>
            <person name="Caudron B."/>
            <person name="Cole S.T."/>
        </authorList>
    </citation>
    <scope>NUCLEOTIDE SEQUENCE</scope>
</reference>
<gene>
    <name evidence="1" type="primary">MLCB33.10</name>
</gene>
<dbReference type="EMBL" id="Z94723">
    <property type="protein sequence ID" value="CAB08121.1"/>
    <property type="molecule type" value="Genomic_DNA"/>
</dbReference>
<reference evidence="1" key="3">
    <citation type="submission" date="1997-04" db="EMBL/GenBank/DDBJ databases">
        <authorList>
            <person name="Barrell B.G."/>
            <person name="Rajandream M.A."/>
        </authorList>
    </citation>
    <scope>NUCLEOTIDE SEQUENCE</scope>
</reference>
<name>O05561_MYCLR</name>
<protein>
    <submittedName>
        <fullName evidence="1">Uncharacterized protein MLCB33.10</fullName>
    </submittedName>
</protein>
<proteinExistence type="predicted"/>
<accession>O05561</accession>
<organism evidence="1">
    <name type="scientific">Mycobacterium leprae</name>
    <dbReference type="NCBI Taxonomy" id="1769"/>
    <lineage>
        <taxon>Bacteria</taxon>
        <taxon>Bacillati</taxon>
        <taxon>Actinomycetota</taxon>
        <taxon>Actinomycetes</taxon>
        <taxon>Mycobacteriales</taxon>
        <taxon>Mycobacteriaceae</taxon>
        <taxon>Mycobacterium</taxon>
    </lineage>
</organism>
<evidence type="ECO:0000313" key="1">
    <source>
        <dbReference type="EMBL" id="CAB08121.1"/>
    </source>
</evidence>
<dbReference type="AlphaFoldDB" id="O05561"/>
<sequence>MPVSDRLLDSPLTGPLNRKPYSLPERRVAKTAHTVRIAVDRANIAAAVCNQIVNAPYSLGTAEDLTATIKPVKTPAHASWPNKATSAIARRCLPQVQASLDEFGWLYILVTNAGIGSPAGGC</sequence>
<reference evidence="1" key="2">
    <citation type="submission" date="1997-04" db="EMBL/GenBank/DDBJ databases">
        <authorList>
            <person name="Badcock K."/>
            <person name="Churcher C.M."/>
        </authorList>
    </citation>
    <scope>NUCLEOTIDE SEQUENCE</scope>
</reference>